<evidence type="ECO:0000313" key="3">
    <source>
        <dbReference type="Proteomes" id="UP000004986"/>
    </source>
</evidence>
<proteinExistence type="predicted"/>
<dbReference type="AlphaFoldDB" id="F3GJY5"/>
<sequence length="32" mass="3438">MGFRGTQSADYLTARGFSLPGGTEPRRHTGGR</sequence>
<reference evidence="2 3" key="1">
    <citation type="journal article" date="2011" name="PLoS Pathog.">
        <title>Dynamic evolution of pathogenicity revealed by sequencing and comparative genomics of 19 Pseudomonas syringae isolates.</title>
        <authorList>
            <person name="Baltrus D.A."/>
            <person name="Nishimura M.T."/>
            <person name="Romanchuk A."/>
            <person name="Chang J.H."/>
            <person name="Mukhtar M.S."/>
            <person name="Cherkis K."/>
            <person name="Roach J."/>
            <person name="Grant S.R."/>
            <person name="Jones C.D."/>
            <person name="Dangl J.L."/>
        </authorList>
    </citation>
    <scope>NUCLEOTIDE SEQUENCE [LARGE SCALE GENOMIC DNA]</scope>
    <source>
        <strain evidence="2 3">1704B</strain>
    </source>
</reference>
<dbReference type="HOGENOM" id="CLU_3393715_0_0_6"/>
<protein>
    <submittedName>
        <fullName evidence="2">Uncharacterized protein</fullName>
    </submittedName>
</protein>
<name>F3GJY5_PSESJ</name>
<feature type="non-terminal residue" evidence="2">
    <location>
        <position position="32"/>
    </location>
</feature>
<accession>F3GJY5</accession>
<evidence type="ECO:0000313" key="2">
    <source>
        <dbReference type="EMBL" id="EGH47388.1"/>
    </source>
</evidence>
<organism evidence="2 3">
    <name type="scientific">Pseudomonas syringae pv. pisi str. 1704B</name>
    <dbReference type="NCBI Taxonomy" id="629263"/>
    <lineage>
        <taxon>Bacteria</taxon>
        <taxon>Pseudomonadati</taxon>
        <taxon>Pseudomonadota</taxon>
        <taxon>Gammaproteobacteria</taxon>
        <taxon>Pseudomonadales</taxon>
        <taxon>Pseudomonadaceae</taxon>
        <taxon>Pseudomonas</taxon>
        <taxon>Pseudomonas syringae</taxon>
    </lineage>
</organism>
<dbReference type="EMBL" id="AEAI01002195">
    <property type="protein sequence ID" value="EGH47388.1"/>
    <property type="molecule type" value="Genomic_DNA"/>
</dbReference>
<evidence type="ECO:0000256" key="1">
    <source>
        <dbReference type="SAM" id="MobiDB-lite"/>
    </source>
</evidence>
<feature type="region of interest" description="Disordered" evidence="1">
    <location>
        <begin position="1"/>
        <end position="32"/>
    </location>
</feature>
<feature type="compositionally biased region" description="Polar residues" evidence="1">
    <location>
        <begin position="1"/>
        <end position="10"/>
    </location>
</feature>
<gene>
    <name evidence="2" type="ORF">PSYPI_36035</name>
</gene>
<keyword evidence="3" id="KW-1185">Reference proteome</keyword>
<dbReference type="Proteomes" id="UP000004986">
    <property type="component" value="Unassembled WGS sequence"/>
</dbReference>
<comment type="caution">
    <text evidence="2">The sequence shown here is derived from an EMBL/GenBank/DDBJ whole genome shotgun (WGS) entry which is preliminary data.</text>
</comment>